<organism evidence="3 4">
    <name type="scientific">Lophiotrema nucula</name>
    <dbReference type="NCBI Taxonomy" id="690887"/>
    <lineage>
        <taxon>Eukaryota</taxon>
        <taxon>Fungi</taxon>
        <taxon>Dikarya</taxon>
        <taxon>Ascomycota</taxon>
        <taxon>Pezizomycotina</taxon>
        <taxon>Dothideomycetes</taxon>
        <taxon>Pleosporomycetidae</taxon>
        <taxon>Pleosporales</taxon>
        <taxon>Lophiotremataceae</taxon>
        <taxon>Lophiotrema</taxon>
    </lineage>
</organism>
<proteinExistence type="predicted"/>
<feature type="domain" description="Stc1" evidence="2">
    <location>
        <begin position="30"/>
        <end position="111"/>
    </location>
</feature>
<evidence type="ECO:0000256" key="1">
    <source>
        <dbReference type="SAM" id="MobiDB-lite"/>
    </source>
</evidence>
<keyword evidence="4" id="KW-1185">Reference proteome</keyword>
<evidence type="ECO:0000259" key="2">
    <source>
        <dbReference type="Pfam" id="PF12898"/>
    </source>
</evidence>
<protein>
    <submittedName>
        <fullName evidence="3">Stc1 domain-containing protein</fullName>
    </submittedName>
</protein>
<feature type="region of interest" description="Disordered" evidence="1">
    <location>
        <begin position="193"/>
        <end position="327"/>
    </location>
</feature>
<accession>A0A6A5ZBY0</accession>
<dbReference type="OrthoDB" id="3514033at2759"/>
<dbReference type="EMBL" id="ML977320">
    <property type="protein sequence ID" value="KAF2116564.1"/>
    <property type="molecule type" value="Genomic_DNA"/>
</dbReference>
<gene>
    <name evidence="3" type="ORF">BDV96DRAFT_598457</name>
</gene>
<dbReference type="InterPro" id="IPR024630">
    <property type="entry name" value="Stc1"/>
</dbReference>
<feature type="compositionally biased region" description="Polar residues" evidence="1">
    <location>
        <begin position="198"/>
        <end position="215"/>
    </location>
</feature>
<name>A0A6A5ZBY0_9PLEO</name>
<dbReference type="AlphaFoldDB" id="A0A6A5ZBY0"/>
<evidence type="ECO:0000313" key="4">
    <source>
        <dbReference type="Proteomes" id="UP000799770"/>
    </source>
</evidence>
<dbReference type="Proteomes" id="UP000799770">
    <property type="component" value="Unassembled WGS sequence"/>
</dbReference>
<reference evidence="3" key="1">
    <citation type="journal article" date="2020" name="Stud. Mycol.">
        <title>101 Dothideomycetes genomes: a test case for predicting lifestyles and emergence of pathogens.</title>
        <authorList>
            <person name="Haridas S."/>
            <person name="Albert R."/>
            <person name="Binder M."/>
            <person name="Bloem J."/>
            <person name="Labutti K."/>
            <person name="Salamov A."/>
            <person name="Andreopoulos B."/>
            <person name="Baker S."/>
            <person name="Barry K."/>
            <person name="Bills G."/>
            <person name="Bluhm B."/>
            <person name="Cannon C."/>
            <person name="Castanera R."/>
            <person name="Culley D."/>
            <person name="Daum C."/>
            <person name="Ezra D."/>
            <person name="Gonzalez J."/>
            <person name="Henrissat B."/>
            <person name="Kuo A."/>
            <person name="Liang C."/>
            <person name="Lipzen A."/>
            <person name="Lutzoni F."/>
            <person name="Magnuson J."/>
            <person name="Mondo S."/>
            <person name="Nolan M."/>
            <person name="Ohm R."/>
            <person name="Pangilinan J."/>
            <person name="Park H.-J."/>
            <person name="Ramirez L."/>
            <person name="Alfaro M."/>
            <person name="Sun H."/>
            <person name="Tritt A."/>
            <person name="Yoshinaga Y."/>
            <person name="Zwiers L.-H."/>
            <person name="Turgeon B."/>
            <person name="Goodwin S."/>
            <person name="Spatafora J."/>
            <person name="Crous P."/>
            <person name="Grigoriev I."/>
        </authorList>
    </citation>
    <scope>NUCLEOTIDE SEQUENCE</scope>
    <source>
        <strain evidence="3">CBS 627.86</strain>
    </source>
</reference>
<feature type="compositionally biased region" description="Polar residues" evidence="1">
    <location>
        <begin position="245"/>
        <end position="268"/>
    </location>
</feature>
<evidence type="ECO:0000313" key="3">
    <source>
        <dbReference type="EMBL" id="KAF2116564.1"/>
    </source>
</evidence>
<sequence length="327" mass="35552">MGKNSKKYAYAYDYQAVQSLKGVPLPAKLKCDRCEYYYGPQSYSEIQLNTARAALKNGGTRATYKIKCRRCTGGQPVEVPCKMCGQTKGLEEFAKSQRAKPDNAECMACVEKRLALEAVNEDDYEDPRRAFRPLDHSGGNIPQYWAPSTNMSMASNASTYGLEDEEDDASGGISIGFGNLSMSNTRSELLVDTEDGASENTHPSWSASAQENGWATVQKKSRTPTTSSGFNPNKYGNPAARAASVSGTERTWNSNFTDPSDTKVSASNKFAKIKAYKPEPSAPPSVKSSALSVKTVIQAPAEEEAWDSDDQEDDGDQDDSDDSDTVI</sequence>
<dbReference type="Pfam" id="PF12898">
    <property type="entry name" value="Stc1"/>
    <property type="match status" value="1"/>
</dbReference>
<feature type="compositionally biased region" description="Acidic residues" evidence="1">
    <location>
        <begin position="301"/>
        <end position="327"/>
    </location>
</feature>